<dbReference type="AlphaFoldDB" id="A0ABD0JBN3"/>
<keyword evidence="1" id="KW-1133">Transmembrane helix</keyword>
<dbReference type="EMBL" id="JACVVK020000516">
    <property type="protein sequence ID" value="KAK7469475.1"/>
    <property type="molecule type" value="Genomic_DNA"/>
</dbReference>
<evidence type="ECO:0000313" key="2">
    <source>
        <dbReference type="EMBL" id="KAK7469475.1"/>
    </source>
</evidence>
<evidence type="ECO:0000313" key="3">
    <source>
        <dbReference type="Proteomes" id="UP001519460"/>
    </source>
</evidence>
<keyword evidence="1" id="KW-0472">Membrane</keyword>
<evidence type="ECO:0000256" key="1">
    <source>
        <dbReference type="SAM" id="Phobius"/>
    </source>
</evidence>
<reference evidence="2 3" key="1">
    <citation type="journal article" date="2023" name="Sci. Data">
        <title>Genome assembly of the Korean intertidal mud-creeper Batillaria attramentaria.</title>
        <authorList>
            <person name="Patra A.K."/>
            <person name="Ho P.T."/>
            <person name="Jun S."/>
            <person name="Lee S.J."/>
            <person name="Kim Y."/>
            <person name="Won Y.J."/>
        </authorList>
    </citation>
    <scope>NUCLEOTIDE SEQUENCE [LARGE SCALE GENOMIC DNA]</scope>
    <source>
        <strain evidence="2">Wonlab-2016</strain>
    </source>
</reference>
<organism evidence="2 3">
    <name type="scientific">Batillaria attramentaria</name>
    <dbReference type="NCBI Taxonomy" id="370345"/>
    <lineage>
        <taxon>Eukaryota</taxon>
        <taxon>Metazoa</taxon>
        <taxon>Spiralia</taxon>
        <taxon>Lophotrochozoa</taxon>
        <taxon>Mollusca</taxon>
        <taxon>Gastropoda</taxon>
        <taxon>Caenogastropoda</taxon>
        <taxon>Sorbeoconcha</taxon>
        <taxon>Cerithioidea</taxon>
        <taxon>Batillariidae</taxon>
        <taxon>Batillaria</taxon>
    </lineage>
</organism>
<keyword evidence="3" id="KW-1185">Reference proteome</keyword>
<accession>A0ABD0JBN3</accession>
<comment type="caution">
    <text evidence="2">The sequence shown here is derived from an EMBL/GenBank/DDBJ whole genome shotgun (WGS) entry which is preliminary data.</text>
</comment>
<dbReference type="Proteomes" id="UP001519460">
    <property type="component" value="Unassembled WGS sequence"/>
</dbReference>
<keyword evidence="1" id="KW-0812">Transmembrane</keyword>
<proteinExistence type="predicted"/>
<feature type="transmembrane region" description="Helical" evidence="1">
    <location>
        <begin position="21"/>
        <end position="43"/>
    </location>
</feature>
<feature type="transmembrane region" description="Helical" evidence="1">
    <location>
        <begin position="49"/>
        <end position="70"/>
    </location>
</feature>
<sequence length="90" mass="10061">MGKVCSICRLKSRIHRVCSCGFTFTAFLRVVWLGLGKSVGVIFTAVRHVFGLALGLFTSRIVVIIEFVLVPMGLRNLVSFRSCHPRLRPL</sequence>
<name>A0ABD0JBN3_9CAEN</name>
<protein>
    <submittedName>
        <fullName evidence="2">Uncharacterized protein</fullName>
    </submittedName>
</protein>
<gene>
    <name evidence="2" type="ORF">BaRGS_00036496</name>
</gene>